<evidence type="ECO:0000256" key="1">
    <source>
        <dbReference type="SAM" id="MobiDB-lite"/>
    </source>
</evidence>
<organism evidence="2 3">
    <name type="scientific">Cryptolaemus montrouzieri</name>
    <dbReference type="NCBI Taxonomy" id="559131"/>
    <lineage>
        <taxon>Eukaryota</taxon>
        <taxon>Metazoa</taxon>
        <taxon>Ecdysozoa</taxon>
        <taxon>Arthropoda</taxon>
        <taxon>Hexapoda</taxon>
        <taxon>Insecta</taxon>
        <taxon>Pterygota</taxon>
        <taxon>Neoptera</taxon>
        <taxon>Endopterygota</taxon>
        <taxon>Coleoptera</taxon>
        <taxon>Polyphaga</taxon>
        <taxon>Cucujiformia</taxon>
        <taxon>Coccinelloidea</taxon>
        <taxon>Coccinellidae</taxon>
        <taxon>Scymninae</taxon>
        <taxon>Scymnini</taxon>
        <taxon>Cryptolaemus</taxon>
    </lineage>
</organism>
<dbReference type="Proteomes" id="UP001516400">
    <property type="component" value="Unassembled WGS sequence"/>
</dbReference>
<gene>
    <name evidence="2" type="ORF">HHI36_016953</name>
</gene>
<evidence type="ECO:0000313" key="3">
    <source>
        <dbReference type="Proteomes" id="UP001516400"/>
    </source>
</evidence>
<comment type="caution">
    <text evidence="2">The sequence shown here is derived from an EMBL/GenBank/DDBJ whole genome shotgun (WGS) entry which is preliminary data.</text>
</comment>
<reference evidence="2 3" key="1">
    <citation type="journal article" date="2021" name="BMC Biol.">
        <title>Horizontally acquired antibacterial genes associated with adaptive radiation of ladybird beetles.</title>
        <authorList>
            <person name="Li H.S."/>
            <person name="Tang X.F."/>
            <person name="Huang Y.H."/>
            <person name="Xu Z.Y."/>
            <person name="Chen M.L."/>
            <person name="Du X.Y."/>
            <person name="Qiu B.Y."/>
            <person name="Chen P.T."/>
            <person name="Zhang W."/>
            <person name="Slipinski A."/>
            <person name="Escalona H.E."/>
            <person name="Waterhouse R.M."/>
            <person name="Zwick A."/>
            <person name="Pang H."/>
        </authorList>
    </citation>
    <scope>NUCLEOTIDE SEQUENCE [LARGE SCALE GENOMIC DNA]</scope>
    <source>
        <strain evidence="2">SYSU2018</strain>
    </source>
</reference>
<dbReference type="AlphaFoldDB" id="A0ABD2NL93"/>
<accession>A0ABD2NL93</accession>
<keyword evidence="3" id="KW-1185">Reference proteome</keyword>
<sequence>MTDKDWRSVTKTIISHCSKKCGFSMPQEQASEEPLGPDVSVEADWNKLQNIENQFEDYVTSDEELATSGTDADIIDTVTQNIDDDHDDEIDVDHTDAANFEPTITNKEA</sequence>
<feature type="region of interest" description="Disordered" evidence="1">
    <location>
        <begin position="84"/>
        <end position="109"/>
    </location>
</feature>
<name>A0ABD2NL93_9CUCU</name>
<protein>
    <submittedName>
        <fullName evidence="2">Uncharacterized protein</fullName>
    </submittedName>
</protein>
<dbReference type="EMBL" id="JABFTP020000124">
    <property type="protein sequence ID" value="KAL3279442.1"/>
    <property type="molecule type" value="Genomic_DNA"/>
</dbReference>
<evidence type="ECO:0000313" key="2">
    <source>
        <dbReference type="EMBL" id="KAL3279442.1"/>
    </source>
</evidence>
<proteinExistence type="predicted"/>